<dbReference type="InterPro" id="IPR029000">
    <property type="entry name" value="Cyclophilin-like_dom_sf"/>
</dbReference>
<evidence type="ECO:0000256" key="2">
    <source>
        <dbReference type="ARBA" id="ARBA00023235"/>
    </source>
</evidence>
<evidence type="ECO:0000256" key="3">
    <source>
        <dbReference type="RuleBase" id="RU363019"/>
    </source>
</evidence>
<protein>
    <recommendedName>
        <fullName evidence="3">Peptidyl-prolyl cis-trans isomerase</fullName>
        <shortName evidence="3">PPIase</shortName>
        <ecNumber evidence="3">5.2.1.8</ecNumber>
    </recommendedName>
</protein>
<proteinExistence type="inferred from homology"/>
<evidence type="ECO:0000259" key="4">
    <source>
        <dbReference type="PROSITE" id="PS50072"/>
    </source>
</evidence>
<comment type="catalytic activity">
    <reaction evidence="3">
        <text>[protein]-peptidylproline (omega=180) = [protein]-peptidylproline (omega=0)</text>
        <dbReference type="Rhea" id="RHEA:16237"/>
        <dbReference type="Rhea" id="RHEA-COMP:10747"/>
        <dbReference type="Rhea" id="RHEA-COMP:10748"/>
        <dbReference type="ChEBI" id="CHEBI:83833"/>
        <dbReference type="ChEBI" id="CHEBI:83834"/>
        <dbReference type="EC" id="5.2.1.8"/>
    </reaction>
</comment>
<dbReference type="Gene3D" id="2.40.100.10">
    <property type="entry name" value="Cyclophilin-like"/>
    <property type="match status" value="1"/>
</dbReference>
<dbReference type="PROSITE" id="PS50072">
    <property type="entry name" value="CSA_PPIASE_2"/>
    <property type="match status" value="1"/>
</dbReference>
<reference evidence="5" key="1">
    <citation type="submission" date="2021-01" db="EMBL/GenBank/DDBJ databases">
        <authorList>
            <person name="Corre E."/>
            <person name="Pelletier E."/>
            <person name="Niang G."/>
            <person name="Scheremetjew M."/>
            <person name="Finn R."/>
            <person name="Kale V."/>
            <person name="Holt S."/>
            <person name="Cochrane G."/>
            <person name="Meng A."/>
            <person name="Brown T."/>
            <person name="Cohen L."/>
        </authorList>
    </citation>
    <scope>NUCLEOTIDE SEQUENCE</scope>
    <source>
        <strain evidence="5">GSBS06</strain>
    </source>
</reference>
<dbReference type="GO" id="GO:0003755">
    <property type="term" value="F:peptidyl-prolyl cis-trans isomerase activity"/>
    <property type="evidence" value="ECO:0007669"/>
    <property type="project" value="UniProtKB-UniRule"/>
</dbReference>
<dbReference type="Pfam" id="PF00160">
    <property type="entry name" value="Pro_isomerase"/>
    <property type="match status" value="1"/>
</dbReference>
<gene>
    <name evidence="5" type="ORF">ASTO00021_LOCUS1118</name>
</gene>
<feature type="domain" description="PPIase cyclophilin-type" evidence="4">
    <location>
        <begin position="11"/>
        <end position="138"/>
    </location>
</feature>
<comment type="function">
    <text evidence="3">PPIases accelerate the folding of proteins. It catalyzes the cis-trans isomerization of proline imidic peptide bonds in oligopeptides.</text>
</comment>
<evidence type="ECO:0000256" key="1">
    <source>
        <dbReference type="ARBA" id="ARBA00023110"/>
    </source>
</evidence>
<keyword evidence="1 3" id="KW-0697">Rotamase</keyword>
<dbReference type="PRINTS" id="PR00153">
    <property type="entry name" value="CSAPPISMRASE"/>
</dbReference>
<dbReference type="SUPFAM" id="SSF50891">
    <property type="entry name" value="Cyclophilin-like"/>
    <property type="match status" value="1"/>
</dbReference>
<dbReference type="PANTHER" id="PTHR43246">
    <property type="entry name" value="PEPTIDYL-PROLYL CIS-TRANS ISOMERASE CYP38, CHLOROPLASTIC"/>
    <property type="match status" value="1"/>
</dbReference>
<name>A0A7S3PA73_9STRA</name>
<dbReference type="AlphaFoldDB" id="A0A7S3PA73"/>
<organism evidence="5">
    <name type="scientific">Aplanochytrium stocchinoi</name>
    <dbReference type="NCBI Taxonomy" id="215587"/>
    <lineage>
        <taxon>Eukaryota</taxon>
        <taxon>Sar</taxon>
        <taxon>Stramenopiles</taxon>
        <taxon>Bigyra</taxon>
        <taxon>Labyrinthulomycetes</taxon>
        <taxon>Thraustochytrida</taxon>
        <taxon>Thraustochytriidae</taxon>
        <taxon>Aplanochytrium</taxon>
    </lineage>
</organism>
<keyword evidence="2 3" id="KW-0413">Isomerase</keyword>
<sequence>MAASKEVWSVRFVVQLSEKERSDFVVEVHPEWAPVGVNRFRDLIDCNYFVGCRIYRVIPGFVAQFGIPADPAEWTKWGARKIKDDNPVQGNNKGYMSFATSGPNARGSQIFINLIDNRESLDSQNMFAPFAKVTSGMDSCVDRFYSGYTERNQKPDQLSAKEYGNEYFQQKFPLLSYIVSTEIL</sequence>
<dbReference type="InterPro" id="IPR044665">
    <property type="entry name" value="E_coli_cyclophilin_A-like"/>
</dbReference>
<dbReference type="EC" id="5.2.1.8" evidence="3"/>
<accession>A0A7S3PA73</accession>
<comment type="similarity">
    <text evidence="3">Belongs to the cyclophilin-type PPIase family.</text>
</comment>
<dbReference type="EMBL" id="HBIN01001778">
    <property type="protein sequence ID" value="CAE0430759.1"/>
    <property type="molecule type" value="Transcribed_RNA"/>
</dbReference>
<dbReference type="InterPro" id="IPR002130">
    <property type="entry name" value="Cyclophilin-type_PPIase_dom"/>
</dbReference>
<evidence type="ECO:0000313" key="5">
    <source>
        <dbReference type="EMBL" id="CAE0430759.1"/>
    </source>
</evidence>